<proteinExistence type="predicted"/>
<name>E7QSJ4_HALPU</name>
<evidence type="ECO:0000313" key="3">
    <source>
        <dbReference type="Proteomes" id="UP000003751"/>
    </source>
</evidence>
<feature type="region of interest" description="Disordered" evidence="1">
    <location>
        <begin position="18"/>
        <end position="49"/>
    </location>
</feature>
<sequence length="49" mass="5279">MSLVGMYSSAASLAAIRQSAPSVEPLSNDDDDGWRPLRKSLTLNRSRTG</sequence>
<accession>E7QSJ4</accession>
<gene>
    <name evidence="2" type="ORF">ZOD2009_08848</name>
</gene>
<evidence type="ECO:0000256" key="1">
    <source>
        <dbReference type="SAM" id="MobiDB-lite"/>
    </source>
</evidence>
<dbReference type="EMBL" id="AEMG01000007">
    <property type="protein sequence ID" value="EFW92403.1"/>
    <property type="molecule type" value="Genomic_DNA"/>
</dbReference>
<reference evidence="2 3" key="1">
    <citation type="journal article" date="2014" name="ISME J.">
        <title>Trehalose/2-sulfotrehalose biosynthesis and glycine-betaine uptake are widely spread mechanisms for osmoadaptation in the Halobacteriales.</title>
        <authorList>
            <person name="Youssef N.H."/>
            <person name="Savage-Ashlock K.N."/>
            <person name="McCully A.L."/>
            <person name="Luedtke B."/>
            <person name="Shaw E.I."/>
            <person name="Hoff W.D."/>
            <person name="Elshahed M.S."/>
        </authorList>
    </citation>
    <scope>NUCLEOTIDE SEQUENCE [LARGE SCALE GENOMIC DNA]</scope>
    <source>
        <strain evidence="2 3">DX253</strain>
    </source>
</reference>
<comment type="caution">
    <text evidence="2">The sequence shown here is derived from an EMBL/GenBank/DDBJ whole genome shotgun (WGS) entry which is preliminary data.</text>
</comment>
<organism evidence="2 3">
    <name type="scientific">Haladaptatus paucihalophilus DX253</name>
    <dbReference type="NCBI Taxonomy" id="797209"/>
    <lineage>
        <taxon>Archaea</taxon>
        <taxon>Methanobacteriati</taxon>
        <taxon>Methanobacteriota</taxon>
        <taxon>Stenosarchaea group</taxon>
        <taxon>Halobacteria</taxon>
        <taxon>Halobacteriales</taxon>
        <taxon>Haladaptataceae</taxon>
        <taxon>Haladaptatus</taxon>
    </lineage>
</organism>
<protein>
    <submittedName>
        <fullName evidence="2">Uncharacterized protein</fullName>
    </submittedName>
</protein>
<dbReference type="Proteomes" id="UP000003751">
    <property type="component" value="Unassembled WGS sequence"/>
</dbReference>
<evidence type="ECO:0000313" key="2">
    <source>
        <dbReference type="EMBL" id="EFW92403.1"/>
    </source>
</evidence>
<dbReference type="AlphaFoldDB" id="E7QSJ4"/>